<sequence length="290" mass="31503">MSENTSANLKVSIKNLEALPAMPSVVQRILSLPLDTEEGERDLLKLIGTDPQISARIIGLSNTPMFGASKKVSSVSDAAMLLGITRVKSVAVGIAVMSTLTRHPMGKLKVQDLWLHSMGVALAMRVLARAMPLRTRPLEDEIFLAGLLHDIGFLVLNYIDPKLSDELHARLAENPESPVQEVEAGLLELGHAEMGAQLATHWDLPENVVSVLRYHHLPADEGSDVGQPLVGLLNLAEKLLPAFGIAEFVTPEITEDEWLSFGIDPSRAEDIASLIQEQTEQAKKMASNFG</sequence>
<dbReference type="SUPFAM" id="SSF109604">
    <property type="entry name" value="HD-domain/PDEase-like"/>
    <property type="match status" value="1"/>
</dbReference>
<dbReference type="PROSITE" id="PS51833">
    <property type="entry name" value="HDOD"/>
    <property type="match status" value="1"/>
</dbReference>
<feature type="domain" description="HDOD" evidence="1">
    <location>
        <begin position="19"/>
        <end position="218"/>
    </location>
</feature>
<reference evidence="2 3" key="1">
    <citation type="submission" date="2018-06" db="EMBL/GenBank/DDBJ databases">
        <title>OYT1 Genome Sequencing.</title>
        <authorList>
            <person name="Kato S."/>
            <person name="Itoh T."/>
            <person name="Ohkuma M."/>
        </authorList>
    </citation>
    <scope>NUCLEOTIDE SEQUENCE [LARGE SCALE GENOMIC DNA]</scope>
    <source>
        <strain evidence="2 3">OYT1</strain>
    </source>
</reference>
<dbReference type="OrthoDB" id="9797768at2"/>
<evidence type="ECO:0000313" key="2">
    <source>
        <dbReference type="EMBL" id="BBE49630.1"/>
    </source>
</evidence>
<dbReference type="KEGG" id="fam:OYT1_ch0054"/>
<dbReference type="PANTHER" id="PTHR33525">
    <property type="match status" value="1"/>
</dbReference>
<accession>A0A2Z6G847</accession>
<keyword evidence="3" id="KW-1185">Reference proteome</keyword>
<dbReference type="InterPro" id="IPR003607">
    <property type="entry name" value="HD/PDEase_dom"/>
</dbReference>
<organism evidence="2 3">
    <name type="scientific">Ferriphaselus amnicola</name>
    <dbReference type="NCBI Taxonomy" id="1188319"/>
    <lineage>
        <taxon>Bacteria</taxon>
        <taxon>Pseudomonadati</taxon>
        <taxon>Pseudomonadota</taxon>
        <taxon>Betaproteobacteria</taxon>
        <taxon>Nitrosomonadales</taxon>
        <taxon>Gallionellaceae</taxon>
        <taxon>Ferriphaselus</taxon>
    </lineage>
</organism>
<evidence type="ECO:0000259" key="1">
    <source>
        <dbReference type="PROSITE" id="PS51833"/>
    </source>
</evidence>
<protein>
    <recommendedName>
        <fullName evidence="1">HDOD domain-containing protein</fullName>
    </recommendedName>
</protein>
<evidence type="ECO:0000313" key="3">
    <source>
        <dbReference type="Proteomes" id="UP000033070"/>
    </source>
</evidence>
<dbReference type="Pfam" id="PF08668">
    <property type="entry name" value="HDOD"/>
    <property type="match status" value="1"/>
</dbReference>
<dbReference type="RefSeq" id="WP_062627226.1">
    <property type="nucleotide sequence ID" value="NZ_AP018738.1"/>
</dbReference>
<proteinExistence type="predicted"/>
<gene>
    <name evidence="2" type="ORF">OYT1_ch0054</name>
</gene>
<name>A0A2Z6G847_9PROT</name>
<dbReference type="CDD" id="cd00077">
    <property type="entry name" value="HDc"/>
    <property type="match status" value="1"/>
</dbReference>
<dbReference type="STRING" id="1188319.OYT1_02115"/>
<dbReference type="PANTHER" id="PTHR33525:SF3">
    <property type="entry name" value="RIBONUCLEASE Y"/>
    <property type="match status" value="1"/>
</dbReference>
<dbReference type="Gene3D" id="1.10.3210.10">
    <property type="entry name" value="Hypothetical protein af1432"/>
    <property type="match status" value="1"/>
</dbReference>
<dbReference type="InterPro" id="IPR013976">
    <property type="entry name" value="HDOD"/>
</dbReference>
<dbReference type="Proteomes" id="UP000033070">
    <property type="component" value="Chromosome"/>
</dbReference>
<dbReference type="InterPro" id="IPR052340">
    <property type="entry name" value="RNase_Y/CdgJ"/>
</dbReference>
<dbReference type="AlphaFoldDB" id="A0A2Z6G847"/>
<dbReference type="EMBL" id="AP018738">
    <property type="protein sequence ID" value="BBE49630.1"/>
    <property type="molecule type" value="Genomic_DNA"/>
</dbReference>